<gene>
    <name evidence="1" type="ORF">Moror_10091</name>
</gene>
<dbReference type="Proteomes" id="UP000017559">
    <property type="component" value="Unassembled WGS sequence"/>
</dbReference>
<accession>V2WV83</accession>
<dbReference type="KEGG" id="mrr:Moror_10091"/>
<proteinExistence type="predicted"/>
<keyword evidence="2" id="KW-1185">Reference proteome</keyword>
<reference evidence="1 2" key="1">
    <citation type="journal article" date="2014" name="BMC Genomics">
        <title>Genome and secretome analysis of the hemibiotrophic fungal pathogen, Moniliophthora roreri, which causes frosty pod rot disease of cacao: mechanisms of the biotrophic and necrotrophic phases.</title>
        <authorList>
            <person name="Meinhardt L.W."/>
            <person name="Costa G.G.L."/>
            <person name="Thomazella D.P.T."/>
            <person name="Teixeira P.J.P.L."/>
            <person name="Carazzolle M.F."/>
            <person name="Schuster S.C."/>
            <person name="Carlson J.E."/>
            <person name="Guiltinan M.J."/>
            <person name="Mieczkowski P."/>
            <person name="Farmer A."/>
            <person name="Ramaraj T."/>
            <person name="Crozier J."/>
            <person name="Davis R.E."/>
            <person name="Shao J."/>
            <person name="Melnick R.L."/>
            <person name="Pereira G.A.G."/>
            <person name="Bailey B.A."/>
        </authorList>
    </citation>
    <scope>NUCLEOTIDE SEQUENCE [LARGE SCALE GENOMIC DNA]</scope>
    <source>
        <strain evidence="1 2">MCA 2997</strain>
    </source>
</reference>
<dbReference type="HOGENOM" id="CLU_023750_1_0_1"/>
<sequence length="566" mass="64981">MSISNSSMIHIGGGSTLNNVGRDQINHITHSITAQVVHIHDTTTGTSEGEDYNEFQTIRRGDMYVVKKVVSNEVEDLVWNKTQGGSKRTFLRGERTIHTVEVQGKAAVRFTAVSYGGQDAHKLWKKDFTACSRLQDHTAAQLFGINRSSIPSLIFYNELIPVSHFIPEMMFWGYLSLTFCEVLRRWQWNDNPTLGLSVLELWLDVSTGNLITPGHDQPDLNVSLPLFQDYQNYKFGRPLTASTPTTMDMLKKETALKFFQSHKDRFDYAVVSHAEMLREYVRECPCDKSHPEFTKCVLRLLRPHDLLNRSIYRRIHHGLRFDTVYSRLGMEIARHPSYPDANTMRASRGLVDGKQMEVEGRILTRFTFQPDDSGNGVEVKFASWNNGVFAAQTWLAQASRVFNALPAPVRLEDYFTLSMPAITLESISQKKLPPPPKTLYLFVYPLPYPLTDRGLEIWRNGRTHFWSFDEAGKIEFPEYDWFAECFGVYALAPNIHERVERAHSWSSYVYDALHDWQIARGFNPKTTDFARSLGYPDLEILQGKQEKDKRKKNSFWETTFGSSTAC</sequence>
<dbReference type="AlphaFoldDB" id="V2WV83"/>
<organism evidence="1 2">
    <name type="scientific">Moniliophthora roreri (strain MCA 2997)</name>
    <name type="common">Cocoa frosty pod rot fungus</name>
    <name type="synonym">Crinipellis roreri</name>
    <dbReference type="NCBI Taxonomy" id="1381753"/>
    <lineage>
        <taxon>Eukaryota</taxon>
        <taxon>Fungi</taxon>
        <taxon>Dikarya</taxon>
        <taxon>Basidiomycota</taxon>
        <taxon>Agaricomycotina</taxon>
        <taxon>Agaricomycetes</taxon>
        <taxon>Agaricomycetidae</taxon>
        <taxon>Agaricales</taxon>
        <taxon>Marasmiineae</taxon>
        <taxon>Marasmiaceae</taxon>
        <taxon>Moniliophthora</taxon>
    </lineage>
</organism>
<dbReference type="EMBL" id="AWSO01001060">
    <property type="protein sequence ID" value="ESK85497.1"/>
    <property type="molecule type" value="Genomic_DNA"/>
</dbReference>
<name>V2WV83_MONRO</name>
<dbReference type="OrthoDB" id="3063557at2759"/>
<evidence type="ECO:0000313" key="2">
    <source>
        <dbReference type="Proteomes" id="UP000017559"/>
    </source>
</evidence>
<comment type="caution">
    <text evidence="1">The sequence shown here is derived from an EMBL/GenBank/DDBJ whole genome shotgun (WGS) entry which is preliminary data.</text>
</comment>
<protein>
    <submittedName>
        <fullName evidence="1">Uncharacterized protein</fullName>
    </submittedName>
</protein>
<evidence type="ECO:0000313" key="1">
    <source>
        <dbReference type="EMBL" id="ESK85497.1"/>
    </source>
</evidence>